<evidence type="ECO:0000313" key="2">
    <source>
        <dbReference type="Proteomes" id="UP000035800"/>
    </source>
</evidence>
<dbReference type="Proteomes" id="UP000035800">
    <property type="component" value="Chromosome I"/>
</dbReference>
<dbReference type="PATRIC" id="fig|758847.3.peg.4165"/>
<reference evidence="1 2" key="1">
    <citation type="journal article" date="2012" name="Gene">
        <title>Sequence of Leptospira santarosai serovar Shermani genome and prediction of virulence-associated genes.</title>
        <authorList>
            <person name="Chou L.F."/>
            <person name="Chen Y.T."/>
            <person name="Lu C.W."/>
            <person name="Ko Y.C."/>
            <person name="Tang C.Y."/>
            <person name="Pan M.J."/>
            <person name="Tian Y.C."/>
            <person name="Chiu C.H."/>
            <person name="Hung C.C."/>
            <person name="Yang C.W."/>
        </authorList>
    </citation>
    <scope>NUCLEOTIDE SEQUENCE [LARGE SCALE GENOMIC DNA]</scope>
    <source>
        <strain evidence="1">LT 821</strain>
    </source>
</reference>
<dbReference type="RefSeq" id="WP_004463123.1">
    <property type="nucleotide sequence ID" value="NZ_CP006694.1"/>
</dbReference>
<protein>
    <submittedName>
        <fullName evidence="1">Uncharacterized protein</fullName>
    </submittedName>
</protein>
<accession>K8Y2N7</accession>
<dbReference type="GeneID" id="89224082"/>
<evidence type="ECO:0000313" key="1">
    <source>
        <dbReference type="EMBL" id="EKT84952.1"/>
    </source>
</evidence>
<dbReference type="KEGG" id="lst:LSS_20017"/>
<gene>
    <name evidence="1" type="ORF">LSS_20017</name>
</gene>
<sequence length="66" mass="7621">MKNSFYKGALKLEIDIRSDSGKPLKITSLEEKKWFFSGNKKEELTHIKRNETDNTISPIRTVAHTV</sequence>
<proteinExistence type="predicted"/>
<dbReference type="AlphaFoldDB" id="K8Y2N7"/>
<reference evidence="1 2" key="2">
    <citation type="journal article" date="2014" name="Emerg. Microbes Infect.">
        <title>Potential impact on kidney infection: a whole-genome analysis of Leptospira santarosai serovar Shermani.</title>
        <authorList>
            <person name="Chou L.F."/>
            <person name="Chen T.W."/>
            <person name="Ko Y.C."/>
            <person name="Pan M.J."/>
            <person name="Tian Y.C."/>
            <person name="Chiu C.H."/>
            <person name="Tang P."/>
            <person name="Hung C.C."/>
            <person name="Yang C.W."/>
        </authorList>
    </citation>
    <scope>NUCLEOTIDE SEQUENCE</scope>
    <source>
        <strain evidence="1 2">LT 821</strain>
    </source>
</reference>
<name>K8Y2N7_9LEPT</name>
<dbReference type="EMBL" id="CP006694">
    <property type="protein sequence ID" value="EKT84952.1"/>
    <property type="molecule type" value="Genomic_DNA"/>
</dbReference>
<organism evidence="1 2">
    <name type="scientific">Leptospira santarosai serovar Shermani str. LT 821</name>
    <dbReference type="NCBI Taxonomy" id="758847"/>
    <lineage>
        <taxon>Bacteria</taxon>
        <taxon>Pseudomonadati</taxon>
        <taxon>Spirochaetota</taxon>
        <taxon>Spirochaetia</taxon>
        <taxon>Leptospirales</taxon>
        <taxon>Leptospiraceae</taxon>
        <taxon>Leptospira</taxon>
    </lineage>
</organism>